<proteinExistence type="predicted"/>
<dbReference type="EMBL" id="JPKZ01002432">
    <property type="protein sequence ID" value="KHN76764.1"/>
    <property type="molecule type" value="Genomic_DNA"/>
</dbReference>
<sequence length="107" mass="12161">MSDIIVVRRISEISVHFSSTFDFPTTVFSNEDSKKKNDETVRVASAPTARQTFEMIDANLCAICSITVVVLSERGAIDVTIVLYESCFSPAPKRRLWGVWEEREWKT</sequence>
<name>A0A0B2V5J6_TOXCA</name>
<dbReference type="AlphaFoldDB" id="A0A0B2V5J6"/>
<evidence type="ECO:0000313" key="1">
    <source>
        <dbReference type="EMBL" id="KHN76764.1"/>
    </source>
</evidence>
<dbReference type="Proteomes" id="UP000031036">
    <property type="component" value="Unassembled WGS sequence"/>
</dbReference>
<accession>A0A0B2V5J6</accession>
<comment type="caution">
    <text evidence="1">The sequence shown here is derived from an EMBL/GenBank/DDBJ whole genome shotgun (WGS) entry which is preliminary data.</text>
</comment>
<reference evidence="1 2" key="1">
    <citation type="submission" date="2014-11" db="EMBL/GenBank/DDBJ databases">
        <title>Genetic blueprint of the zoonotic pathogen Toxocara canis.</title>
        <authorList>
            <person name="Zhu X.-Q."/>
            <person name="Korhonen P.K."/>
            <person name="Cai H."/>
            <person name="Young N.D."/>
            <person name="Nejsum P."/>
            <person name="von Samson-Himmelstjerna G."/>
            <person name="Boag P.R."/>
            <person name="Tan P."/>
            <person name="Li Q."/>
            <person name="Min J."/>
            <person name="Yang Y."/>
            <person name="Wang X."/>
            <person name="Fang X."/>
            <person name="Hall R.S."/>
            <person name="Hofmann A."/>
            <person name="Sternberg P.W."/>
            <person name="Jex A.R."/>
            <person name="Gasser R.B."/>
        </authorList>
    </citation>
    <scope>NUCLEOTIDE SEQUENCE [LARGE SCALE GENOMIC DNA]</scope>
    <source>
        <strain evidence="1">PN_DK_2014</strain>
    </source>
</reference>
<protein>
    <submittedName>
        <fullName evidence="1">Uncharacterized protein</fullName>
    </submittedName>
</protein>
<organism evidence="1 2">
    <name type="scientific">Toxocara canis</name>
    <name type="common">Canine roundworm</name>
    <dbReference type="NCBI Taxonomy" id="6265"/>
    <lineage>
        <taxon>Eukaryota</taxon>
        <taxon>Metazoa</taxon>
        <taxon>Ecdysozoa</taxon>
        <taxon>Nematoda</taxon>
        <taxon>Chromadorea</taxon>
        <taxon>Rhabditida</taxon>
        <taxon>Spirurina</taxon>
        <taxon>Ascaridomorpha</taxon>
        <taxon>Ascaridoidea</taxon>
        <taxon>Toxocaridae</taxon>
        <taxon>Toxocara</taxon>
    </lineage>
</organism>
<gene>
    <name evidence="1" type="ORF">Tcan_08750</name>
</gene>
<evidence type="ECO:0000313" key="2">
    <source>
        <dbReference type="Proteomes" id="UP000031036"/>
    </source>
</evidence>
<keyword evidence="2" id="KW-1185">Reference proteome</keyword>